<accession>A0ABW0R4E8</accession>
<dbReference type="PANTHER" id="PTHR48111:SF4">
    <property type="entry name" value="DNA-BINDING DUAL TRANSCRIPTIONAL REGULATOR OMPR"/>
    <property type="match status" value="1"/>
</dbReference>
<dbReference type="SMART" id="SM00448">
    <property type="entry name" value="REC"/>
    <property type="match status" value="1"/>
</dbReference>
<proteinExistence type="predicted"/>
<dbReference type="InterPro" id="IPR036388">
    <property type="entry name" value="WH-like_DNA-bd_sf"/>
</dbReference>
<reference evidence="11" key="1">
    <citation type="journal article" date="2019" name="Int. J. Syst. Evol. Microbiol.">
        <title>The Global Catalogue of Microorganisms (GCM) 10K type strain sequencing project: providing services to taxonomists for standard genome sequencing and annotation.</title>
        <authorList>
            <consortium name="The Broad Institute Genomics Platform"/>
            <consortium name="The Broad Institute Genome Sequencing Center for Infectious Disease"/>
            <person name="Wu L."/>
            <person name="Ma J."/>
        </authorList>
    </citation>
    <scope>NUCLEOTIDE SEQUENCE [LARGE SCALE GENOMIC DNA]</scope>
    <source>
        <strain evidence="11">CGMCC 1.18578</strain>
    </source>
</reference>
<keyword evidence="2" id="KW-0902">Two-component regulatory system</keyword>
<sequence>MRESTATILVVDDEQEITDLISLYLQREGFGVHVAHNGEDALRIAELLLPDLIILDVSLGRMDGIEVCQHLRAGACSDVPIVFLSCKSEDIDIIRGLSEGGDDYITKPFSPSQLVARVQAHLRRRRTREKSADDPAMTIHYSGMEIDYRTLEVRLNGERLNLSVKEFELLSVLARDPNRVFPLEELYRRVWQTESMGDTRTLMVHISNLRKKLEADPSRPRWIRTVRGFGYRFTPDSLADDEASEHAPNERNA</sequence>
<keyword evidence="5" id="KW-0804">Transcription</keyword>
<dbReference type="SMART" id="SM00862">
    <property type="entry name" value="Trans_reg_C"/>
    <property type="match status" value="1"/>
</dbReference>
<dbReference type="Gene3D" id="6.10.250.690">
    <property type="match status" value="1"/>
</dbReference>
<dbReference type="InterPro" id="IPR011006">
    <property type="entry name" value="CheY-like_superfamily"/>
</dbReference>
<evidence type="ECO:0000256" key="2">
    <source>
        <dbReference type="ARBA" id="ARBA00023012"/>
    </source>
</evidence>
<dbReference type="InterPro" id="IPR039420">
    <property type="entry name" value="WalR-like"/>
</dbReference>
<keyword evidence="3" id="KW-0805">Transcription regulation</keyword>
<dbReference type="CDD" id="cd00383">
    <property type="entry name" value="trans_reg_C"/>
    <property type="match status" value="1"/>
</dbReference>
<dbReference type="InterPro" id="IPR001789">
    <property type="entry name" value="Sig_transdc_resp-reg_receiver"/>
</dbReference>
<dbReference type="PROSITE" id="PS50110">
    <property type="entry name" value="RESPONSE_REGULATORY"/>
    <property type="match status" value="1"/>
</dbReference>
<evidence type="ECO:0000256" key="7">
    <source>
        <dbReference type="PROSITE-ProRule" id="PRU01091"/>
    </source>
</evidence>
<dbReference type="InterPro" id="IPR016032">
    <property type="entry name" value="Sig_transdc_resp-reg_C-effctor"/>
</dbReference>
<protein>
    <submittedName>
        <fullName evidence="10">Response regulator</fullName>
    </submittedName>
</protein>
<feature type="domain" description="OmpR/PhoB-type" evidence="9">
    <location>
        <begin position="136"/>
        <end position="235"/>
    </location>
</feature>
<name>A0ABW0R4E8_9BACL</name>
<evidence type="ECO:0000313" key="10">
    <source>
        <dbReference type="EMBL" id="MFC5531828.1"/>
    </source>
</evidence>
<keyword evidence="1 6" id="KW-0597">Phosphoprotein</keyword>
<dbReference type="PANTHER" id="PTHR48111">
    <property type="entry name" value="REGULATOR OF RPOS"/>
    <property type="match status" value="1"/>
</dbReference>
<dbReference type="RefSeq" id="WP_378113789.1">
    <property type="nucleotide sequence ID" value="NZ_JBHSNC010000056.1"/>
</dbReference>
<evidence type="ECO:0000256" key="5">
    <source>
        <dbReference type="ARBA" id="ARBA00023163"/>
    </source>
</evidence>
<organism evidence="10 11">
    <name type="scientific">Cohnella yongneupensis</name>
    <dbReference type="NCBI Taxonomy" id="425006"/>
    <lineage>
        <taxon>Bacteria</taxon>
        <taxon>Bacillati</taxon>
        <taxon>Bacillota</taxon>
        <taxon>Bacilli</taxon>
        <taxon>Bacillales</taxon>
        <taxon>Paenibacillaceae</taxon>
        <taxon>Cohnella</taxon>
    </lineage>
</organism>
<dbReference type="Gene3D" id="1.10.10.10">
    <property type="entry name" value="Winged helix-like DNA-binding domain superfamily/Winged helix DNA-binding domain"/>
    <property type="match status" value="1"/>
</dbReference>
<dbReference type="EMBL" id="JBHSNC010000056">
    <property type="protein sequence ID" value="MFC5531828.1"/>
    <property type="molecule type" value="Genomic_DNA"/>
</dbReference>
<evidence type="ECO:0000313" key="11">
    <source>
        <dbReference type="Proteomes" id="UP001596108"/>
    </source>
</evidence>
<gene>
    <name evidence="10" type="ORF">ACFPQ4_20620</name>
</gene>
<keyword evidence="4 7" id="KW-0238">DNA-binding</keyword>
<evidence type="ECO:0000259" key="8">
    <source>
        <dbReference type="PROSITE" id="PS50110"/>
    </source>
</evidence>
<feature type="modified residue" description="4-aspartylphosphate" evidence="6">
    <location>
        <position position="56"/>
    </location>
</feature>
<dbReference type="SUPFAM" id="SSF52172">
    <property type="entry name" value="CheY-like"/>
    <property type="match status" value="1"/>
</dbReference>
<dbReference type="Pfam" id="PF00072">
    <property type="entry name" value="Response_reg"/>
    <property type="match status" value="1"/>
</dbReference>
<evidence type="ECO:0000256" key="6">
    <source>
        <dbReference type="PROSITE-ProRule" id="PRU00169"/>
    </source>
</evidence>
<feature type="DNA-binding region" description="OmpR/PhoB-type" evidence="7">
    <location>
        <begin position="136"/>
        <end position="235"/>
    </location>
</feature>
<evidence type="ECO:0000259" key="9">
    <source>
        <dbReference type="PROSITE" id="PS51755"/>
    </source>
</evidence>
<evidence type="ECO:0000256" key="4">
    <source>
        <dbReference type="ARBA" id="ARBA00023125"/>
    </source>
</evidence>
<dbReference type="Proteomes" id="UP001596108">
    <property type="component" value="Unassembled WGS sequence"/>
</dbReference>
<dbReference type="Gene3D" id="3.40.50.2300">
    <property type="match status" value="1"/>
</dbReference>
<evidence type="ECO:0000256" key="1">
    <source>
        <dbReference type="ARBA" id="ARBA00022553"/>
    </source>
</evidence>
<evidence type="ECO:0000256" key="3">
    <source>
        <dbReference type="ARBA" id="ARBA00023015"/>
    </source>
</evidence>
<keyword evidence="11" id="KW-1185">Reference proteome</keyword>
<dbReference type="Pfam" id="PF00486">
    <property type="entry name" value="Trans_reg_C"/>
    <property type="match status" value="1"/>
</dbReference>
<feature type="domain" description="Response regulatory" evidence="8">
    <location>
        <begin position="7"/>
        <end position="122"/>
    </location>
</feature>
<dbReference type="InterPro" id="IPR001867">
    <property type="entry name" value="OmpR/PhoB-type_DNA-bd"/>
</dbReference>
<comment type="caution">
    <text evidence="10">The sequence shown here is derived from an EMBL/GenBank/DDBJ whole genome shotgun (WGS) entry which is preliminary data.</text>
</comment>
<dbReference type="PROSITE" id="PS51755">
    <property type="entry name" value="OMPR_PHOB"/>
    <property type="match status" value="1"/>
</dbReference>
<dbReference type="SUPFAM" id="SSF46894">
    <property type="entry name" value="C-terminal effector domain of the bipartite response regulators"/>
    <property type="match status" value="1"/>
</dbReference>